<proteinExistence type="predicted"/>
<evidence type="ECO:0000256" key="1">
    <source>
        <dbReference type="SAM" id="Phobius"/>
    </source>
</evidence>
<feature type="transmembrane region" description="Helical" evidence="1">
    <location>
        <begin position="29"/>
        <end position="49"/>
    </location>
</feature>
<keyword evidence="1" id="KW-0812">Transmembrane</keyword>
<sequence>MAGVTLTAIVFLVSLGAGGRHVTLERLPSILLIALSTGVGIFVSGRFGAWGSRRGTACHSQT</sequence>
<dbReference type="EMBL" id="BAAAZA010000008">
    <property type="protein sequence ID" value="GAA3866632.1"/>
    <property type="molecule type" value="Genomic_DNA"/>
</dbReference>
<evidence type="ECO:0000313" key="2">
    <source>
        <dbReference type="EMBL" id="GAA3866632.1"/>
    </source>
</evidence>
<protein>
    <submittedName>
        <fullName evidence="2">Uncharacterized protein</fullName>
    </submittedName>
</protein>
<organism evidence="2 3">
    <name type="scientific">Streptomyces lannensis</name>
    <dbReference type="NCBI Taxonomy" id="766498"/>
    <lineage>
        <taxon>Bacteria</taxon>
        <taxon>Bacillati</taxon>
        <taxon>Actinomycetota</taxon>
        <taxon>Actinomycetes</taxon>
        <taxon>Kitasatosporales</taxon>
        <taxon>Streptomycetaceae</taxon>
        <taxon>Streptomyces</taxon>
    </lineage>
</organism>
<keyword evidence="3" id="KW-1185">Reference proteome</keyword>
<name>A0ABP7K5N6_9ACTN</name>
<evidence type="ECO:0000313" key="3">
    <source>
        <dbReference type="Proteomes" id="UP001501563"/>
    </source>
</evidence>
<dbReference type="Proteomes" id="UP001501563">
    <property type="component" value="Unassembled WGS sequence"/>
</dbReference>
<keyword evidence="1" id="KW-1133">Transmembrane helix</keyword>
<comment type="caution">
    <text evidence="2">The sequence shown here is derived from an EMBL/GenBank/DDBJ whole genome shotgun (WGS) entry which is preliminary data.</text>
</comment>
<gene>
    <name evidence="2" type="ORF">GCM10022207_33830</name>
</gene>
<keyword evidence="1" id="KW-0472">Membrane</keyword>
<accession>A0ABP7K5N6</accession>
<reference evidence="3" key="1">
    <citation type="journal article" date="2019" name="Int. J. Syst. Evol. Microbiol.">
        <title>The Global Catalogue of Microorganisms (GCM) 10K type strain sequencing project: providing services to taxonomists for standard genome sequencing and annotation.</title>
        <authorList>
            <consortium name="The Broad Institute Genomics Platform"/>
            <consortium name="The Broad Institute Genome Sequencing Center for Infectious Disease"/>
            <person name="Wu L."/>
            <person name="Ma J."/>
        </authorList>
    </citation>
    <scope>NUCLEOTIDE SEQUENCE [LARGE SCALE GENOMIC DNA]</scope>
    <source>
        <strain evidence="3">JCM 16578</strain>
    </source>
</reference>